<dbReference type="PANTHER" id="PTHR11552:SF219">
    <property type="entry name" value="GLUCOSE-METHANOL-CHOLINE OXIDOREDUCTASE N-TERMINAL DOMAIN-CONTAINING PROTEIN"/>
    <property type="match status" value="1"/>
</dbReference>
<comment type="similarity">
    <text evidence="1">Belongs to the GMC oxidoreductase family.</text>
</comment>
<dbReference type="Gene3D" id="3.30.560.10">
    <property type="entry name" value="Glucose Oxidase, domain 3"/>
    <property type="match status" value="1"/>
</dbReference>
<dbReference type="OrthoDB" id="269227at2759"/>
<accession>M7SJD4</accession>
<dbReference type="InterPro" id="IPR036188">
    <property type="entry name" value="FAD/NAD-bd_sf"/>
</dbReference>
<evidence type="ECO:0000313" key="3">
    <source>
        <dbReference type="EMBL" id="EMR64282.1"/>
    </source>
</evidence>
<reference evidence="4" key="1">
    <citation type="journal article" date="2013" name="Genome Announc.">
        <title>Draft genome sequence of the grapevine dieback fungus Eutypa lata UCR-EL1.</title>
        <authorList>
            <person name="Blanco-Ulate B."/>
            <person name="Rolshausen P.E."/>
            <person name="Cantu D."/>
        </authorList>
    </citation>
    <scope>NUCLEOTIDE SEQUENCE [LARGE SCALE GENOMIC DNA]</scope>
    <source>
        <strain evidence="4">UCR-EL1</strain>
    </source>
</reference>
<proteinExistence type="inferred from homology"/>
<dbReference type="InterPro" id="IPR007867">
    <property type="entry name" value="GMC_OxRtase_C"/>
</dbReference>
<dbReference type="GO" id="GO:0016614">
    <property type="term" value="F:oxidoreductase activity, acting on CH-OH group of donors"/>
    <property type="evidence" value="ECO:0007669"/>
    <property type="project" value="InterPro"/>
</dbReference>
<dbReference type="OMA" id="VAMHVAS"/>
<evidence type="ECO:0000259" key="2">
    <source>
        <dbReference type="Pfam" id="PF05199"/>
    </source>
</evidence>
<sequence length="207" mass="22937">MQPGNTQHDASKPENIPDVEVLIVPASSVPKAHPGKSLLSFHTCLTRPESAGMVEIRSTDSETSPTIVLNALADAKDLKVARKAIRFTLHLAEYFMKKSGYPHKASLFQAPNAGTNRNWRELSDEEIDEFAMAHTTSAFHLGGSCRMAKEEDGGVVDDELRVYGFRNLRIADASVFPELPSAHIMAPIYMVAERCADFIKKSWEHDQ</sequence>
<dbReference type="SUPFAM" id="SSF54373">
    <property type="entry name" value="FAD-linked reductases, C-terminal domain"/>
    <property type="match status" value="1"/>
</dbReference>
<dbReference type="SUPFAM" id="SSF51905">
    <property type="entry name" value="FAD/NAD(P)-binding domain"/>
    <property type="match status" value="1"/>
</dbReference>
<dbReference type="HOGENOM" id="CLU_002865_2_0_1"/>
<feature type="domain" description="Glucose-methanol-choline oxidoreductase C-terminal" evidence="2">
    <location>
        <begin position="48"/>
        <end position="192"/>
    </location>
</feature>
<name>M7SJD4_EUTLA</name>
<keyword evidence="4" id="KW-1185">Reference proteome</keyword>
<evidence type="ECO:0000313" key="4">
    <source>
        <dbReference type="Proteomes" id="UP000012174"/>
    </source>
</evidence>
<dbReference type="Gene3D" id="3.50.50.60">
    <property type="entry name" value="FAD/NAD(P)-binding domain"/>
    <property type="match status" value="1"/>
</dbReference>
<evidence type="ECO:0000256" key="1">
    <source>
        <dbReference type="ARBA" id="ARBA00010790"/>
    </source>
</evidence>
<dbReference type="Proteomes" id="UP000012174">
    <property type="component" value="Unassembled WGS sequence"/>
</dbReference>
<organism evidence="3 4">
    <name type="scientific">Eutypa lata (strain UCR-EL1)</name>
    <name type="common">Grapevine dieback disease fungus</name>
    <name type="synonym">Eutypa armeniacae</name>
    <dbReference type="NCBI Taxonomy" id="1287681"/>
    <lineage>
        <taxon>Eukaryota</taxon>
        <taxon>Fungi</taxon>
        <taxon>Dikarya</taxon>
        <taxon>Ascomycota</taxon>
        <taxon>Pezizomycotina</taxon>
        <taxon>Sordariomycetes</taxon>
        <taxon>Xylariomycetidae</taxon>
        <taxon>Xylariales</taxon>
        <taxon>Diatrypaceae</taxon>
        <taxon>Eutypa</taxon>
    </lineage>
</organism>
<dbReference type="InterPro" id="IPR012132">
    <property type="entry name" value="GMC_OxRdtase"/>
</dbReference>
<dbReference type="eggNOG" id="KOG1238">
    <property type="taxonomic scope" value="Eukaryota"/>
</dbReference>
<dbReference type="PANTHER" id="PTHR11552">
    <property type="entry name" value="GLUCOSE-METHANOL-CHOLINE GMC OXIDOREDUCTASE"/>
    <property type="match status" value="1"/>
</dbReference>
<dbReference type="KEGG" id="ela:UCREL1_8761"/>
<dbReference type="GO" id="GO:0050660">
    <property type="term" value="F:flavin adenine dinucleotide binding"/>
    <property type="evidence" value="ECO:0007669"/>
    <property type="project" value="InterPro"/>
</dbReference>
<dbReference type="STRING" id="1287681.M7SJD4"/>
<dbReference type="EMBL" id="KB707096">
    <property type="protein sequence ID" value="EMR64282.1"/>
    <property type="molecule type" value="Genomic_DNA"/>
</dbReference>
<dbReference type="AlphaFoldDB" id="M7SJD4"/>
<gene>
    <name evidence="3" type="ORF">UCREL1_8761</name>
</gene>
<dbReference type="Pfam" id="PF05199">
    <property type="entry name" value="GMC_oxred_C"/>
    <property type="match status" value="1"/>
</dbReference>
<protein>
    <submittedName>
        <fullName evidence="3">Putative gmc oxidoreductase protein</fullName>
    </submittedName>
</protein>